<feature type="transmembrane region" description="Helical" evidence="1">
    <location>
        <begin position="71"/>
        <end position="89"/>
    </location>
</feature>
<dbReference type="RefSeq" id="WP_109572098.1">
    <property type="nucleotide sequence ID" value="NZ_UHJL01000001.1"/>
</dbReference>
<keyword evidence="1" id="KW-1133">Transmembrane helix</keyword>
<evidence type="ECO:0000313" key="3">
    <source>
        <dbReference type="EMBL" id="SUQ19471.1"/>
    </source>
</evidence>
<keyword evidence="2" id="KW-0732">Signal</keyword>
<protein>
    <recommendedName>
        <fullName evidence="5">Lipoprotein</fullName>
    </recommendedName>
</protein>
<feature type="transmembrane region" description="Helical" evidence="1">
    <location>
        <begin position="110"/>
        <end position="127"/>
    </location>
</feature>
<evidence type="ECO:0000256" key="1">
    <source>
        <dbReference type="SAM" id="Phobius"/>
    </source>
</evidence>
<reference evidence="3 4" key="1">
    <citation type="submission" date="2017-08" db="EMBL/GenBank/DDBJ databases">
        <authorList>
            <person name="de Groot N.N."/>
        </authorList>
    </citation>
    <scope>NUCLEOTIDE SEQUENCE [LARGE SCALE GENOMIC DNA]</scope>
    <source>
        <strain evidence="3 4">HM2</strain>
    </source>
</reference>
<dbReference type="AlphaFoldDB" id="A0A380RVY5"/>
<evidence type="ECO:0008006" key="5">
    <source>
        <dbReference type="Google" id="ProtNLM"/>
    </source>
</evidence>
<feature type="chain" id="PRO_5016822112" description="Lipoprotein" evidence="2">
    <location>
        <begin position="23"/>
        <end position="184"/>
    </location>
</feature>
<accession>A0A380RVY5</accession>
<name>A0A380RVY5_FIBSU</name>
<feature type="signal peptide" evidence="2">
    <location>
        <begin position="1"/>
        <end position="22"/>
    </location>
</feature>
<dbReference type="Proteomes" id="UP000255423">
    <property type="component" value="Unassembled WGS sequence"/>
</dbReference>
<organism evidence="3 4">
    <name type="scientific">Fibrobacter succinogenes</name>
    <name type="common">Bacteroides succinogenes</name>
    <dbReference type="NCBI Taxonomy" id="833"/>
    <lineage>
        <taxon>Bacteria</taxon>
        <taxon>Pseudomonadati</taxon>
        <taxon>Fibrobacterota</taxon>
        <taxon>Fibrobacteria</taxon>
        <taxon>Fibrobacterales</taxon>
        <taxon>Fibrobacteraceae</taxon>
        <taxon>Fibrobacter</taxon>
    </lineage>
</organism>
<gene>
    <name evidence="3" type="ORF">SAMN05661053_0706</name>
</gene>
<keyword evidence="1" id="KW-0472">Membrane</keyword>
<sequence length="184" mass="20201">MIKRIFVLLLIAVALGFGQANATEDNGQTHFYKDSVQAIQHAEFTQIDFDGYYQNLIQSEKDMVSRATTTSIISGITLGFGVFTTIIAFSDNKNIDKNTWTEVHRQTLQIAGVSLTVAGTIGLVFSLREIICGTGENSKRASYERAYEIYKRRRAELKDGAKVIVTPAVDLLGGSAGLKLDVAF</sequence>
<keyword evidence="1" id="KW-0812">Transmembrane</keyword>
<evidence type="ECO:0000313" key="4">
    <source>
        <dbReference type="Proteomes" id="UP000255423"/>
    </source>
</evidence>
<evidence type="ECO:0000256" key="2">
    <source>
        <dbReference type="SAM" id="SignalP"/>
    </source>
</evidence>
<proteinExistence type="predicted"/>
<dbReference type="EMBL" id="UHJL01000001">
    <property type="protein sequence ID" value="SUQ19471.1"/>
    <property type="molecule type" value="Genomic_DNA"/>
</dbReference>